<dbReference type="AlphaFoldDB" id="A0A381X2X2"/>
<feature type="transmembrane region" description="Helical" evidence="1">
    <location>
        <begin position="42"/>
        <end position="67"/>
    </location>
</feature>
<proteinExistence type="predicted"/>
<reference evidence="2" key="1">
    <citation type="submission" date="2018-05" db="EMBL/GenBank/DDBJ databases">
        <authorList>
            <person name="Lanie J.A."/>
            <person name="Ng W.-L."/>
            <person name="Kazmierczak K.M."/>
            <person name="Andrzejewski T.M."/>
            <person name="Davidsen T.M."/>
            <person name="Wayne K.J."/>
            <person name="Tettelin H."/>
            <person name="Glass J.I."/>
            <person name="Rusch D."/>
            <person name="Podicherti R."/>
            <person name="Tsui H.-C.T."/>
            <person name="Winkler M.E."/>
        </authorList>
    </citation>
    <scope>NUCLEOTIDE SEQUENCE</scope>
</reference>
<protein>
    <recommendedName>
        <fullName evidence="3">Acyltransferase 3 domain-containing protein</fullName>
    </recommendedName>
</protein>
<evidence type="ECO:0008006" key="3">
    <source>
        <dbReference type="Google" id="ProtNLM"/>
    </source>
</evidence>
<keyword evidence="1" id="KW-0472">Membrane</keyword>
<keyword evidence="1" id="KW-1133">Transmembrane helix</keyword>
<gene>
    <name evidence="2" type="ORF">METZ01_LOCUS111695</name>
</gene>
<evidence type="ECO:0000256" key="1">
    <source>
        <dbReference type="SAM" id="Phobius"/>
    </source>
</evidence>
<keyword evidence="1" id="KW-0812">Transmembrane</keyword>
<sequence length="72" mass="7848">MSDSPRPKIRHMPGLDGARGLWVILGPLLYHARPENVPGGPSIVPGGILSLDLFFVLSSFLIVTIALKEWDL</sequence>
<organism evidence="2">
    <name type="scientific">marine metagenome</name>
    <dbReference type="NCBI Taxonomy" id="408172"/>
    <lineage>
        <taxon>unclassified sequences</taxon>
        <taxon>metagenomes</taxon>
        <taxon>ecological metagenomes</taxon>
    </lineage>
</organism>
<feature type="non-terminal residue" evidence="2">
    <location>
        <position position="72"/>
    </location>
</feature>
<evidence type="ECO:0000313" key="2">
    <source>
        <dbReference type="EMBL" id="SVA58841.1"/>
    </source>
</evidence>
<accession>A0A381X2X2</accession>
<name>A0A381X2X2_9ZZZZ</name>
<dbReference type="EMBL" id="UINC01013654">
    <property type="protein sequence ID" value="SVA58841.1"/>
    <property type="molecule type" value="Genomic_DNA"/>
</dbReference>